<evidence type="ECO:0000313" key="3">
    <source>
        <dbReference type="Proteomes" id="UP001630127"/>
    </source>
</evidence>
<keyword evidence="3" id="KW-1185">Reference proteome</keyword>
<proteinExistence type="predicted"/>
<feature type="compositionally biased region" description="Polar residues" evidence="1">
    <location>
        <begin position="516"/>
        <end position="527"/>
    </location>
</feature>
<comment type="caution">
    <text evidence="2">The sequence shown here is derived from an EMBL/GenBank/DDBJ whole genome shotgun (WGS) entry which is preliminary data.</text>
</comment>
<reference evidence="2 3" key="1">
    <citation type="submission" date="2024-11" db="EMBL/GenBank/DDBJ databases">
        <title>A near-complete genome assembly of Cinchona calisaya.</title>
        <authorList>
            <person name="Lian D.C."/>
            <person name="Zhao X.W."/>
            <person name="Wei L."/>
        </authorList>
    </citation>
    <scope>NUCLEOTIDE SEQUENCE [LARGE SCALE GENOMIC DNA]</scope>
    <source>
        <tissue evidence="2">Nenye</tissue>
    </source>
</reference>
<feature type="region of interest" description="Disordered" evidence="1">
    <location>
        <begin position="232"/>
        <end position="301"/>
    </location>
</feature>
<protein>
    <submittedName>
        <fullName evidence="2">Uncharacterized protein</fullName>
    </submittedName>
</protein>
<organism evidence="2 3">
    <name type="scientific">Cinchona calisaya</name>
    <dbReference type="NCBI Taxonomy" id="153742"/>
    <lineage>
        <taxon>Eukaryota</taxon>
        <taxon>Viridiplantae</taxon>
        <taxon>Streptophyta</taxon>
        <taxon>Embryophyta</taxon>
        <taxon>Tracheophyta</taxon>
        <taxon>Spermatophyta</taxon>
        <taxon>Magnoliopsida</taxon>
        <taxon>eudicotyledons</taxon>
        <taxon>Gunneridae</taxon>
        <taxon>Pentapetalae</taxon>
        <taxon>asterids</taxon>
        <taxon>lamiids</taxon>
        <taxon>Gentianales</taxon>
        <taxon>Rubiaceae</taxon>
        <taxon>Cinchonoideae</taxon>
        <taxon>Cinchoneae</taxon>
        <taxon>Cinchona</taxon>
    </lineage>
</organism>
<feature type="compositionally biased region" description="Basic and acidic residues" evidence="1">
    <location>
        <begin position="21"/>
        <end position="46"/>
    </location>
</feature>
<feature type="region of interest" description="Disordered" evidence="1">
    <location>
        <begin position="443"/>
        <end position="528"/>
    </location>
</feature>
<accession>A0ABD2YIN8</accession>
<feature type="compositionally biased region" description="Polar residues" evidence="1">
    <location>
        <begin position="253"/>
        <end position="265"/>
    </location>
</feature>
<evidence type="ECO:0000313" key="2">
    <source>
        <dbReference type="EMBL" id="KAL3505413.1"/>
    </source>
</evidence>
<dbReference type="PANTHER" id="PTHR47292:SF1">
    <property type="entry name" value="TRANSCRIPTION ELONGATION FACTOR (TFIIS) FAMILY PROTEIN"/>
    <property type="match status" value="1"/>
</dbReference>
<dbReference type="EMBL" id="JBJUIK010000014">
    <property type="protein sequence ID" value="KAL3505413.1"/>
    <property type="molecule type" value="Genomic_DNA"/>
</dbReference>
<name>A0ABD2YIN8_9GENT</name>
<feature type="region of interest" description="Disordered" evidence="1">
    <location>
        <begin position="1"/>
        <end position="66"/>
    </location>
</feature>
<dbReference type="AlphaFoldDB" id="A0ABD2YIN8"/>
<dbReference type="Proteomes" id="UP001630127">
    <property type="component" value="Unassembled WGS sequence"/>
</dbReference>
<feature type="compositionally biased region" description="Low complexity" evidence="1">
    <location>
        <begin position="497"/>
        <end position="510"/>
    </location>
</feature>
<feature type="region of interest" description="Disordered" evidence="1">
    <location>
        <begin position="711"/>
        <end position="752"/>
    </location>
</feature>
<feature type="compositionally biased region" description="Basic and acidic residues" evidence="1">
    <location>
        <begin position="458"/>
        <end position="484"/>
    </location>
</feature>
<sequence length="752" mass="80098">MKTPVCYPESSPSVKGCSSPELRKDSPTEQIDLSKLKSADDTERLQESGSSPEKLDADKVSGTSVDRALTSSEDATNALDCATGPGLQAHTGAKSKDLCVKTSSFNDVHVVESAGKRGISDCGAGNDYRSTVVFRNKEGGNFSIDESGTFLSRMEGVGEIDRVEDHVSDKSDDHHVSDKSDDLPINFAETELHSKDPEVIQKKSDTDLDYDIDALEVARLVAIEVEKEVNFREHSSCSSDRVPGGEIQHPDSPVSTHGPQSYVQEDSSEEVPTAPDLSAQASPPREEEPAVSSGSLDDEPINGAQEMEYSQVTDVAQELPSNTGKGVCNFDLNQEVCSEDVDRLEKPISTPISIVSASRAAAAPGLPIVPLQFEGALGWKGSAATSAFRPASPRRIPEADKTHSTGGSNSSSKQRHGCLDIDLNIDESVEEKITDSLLEKQIPVSSGLPSGESSVEASSRRSERIELDLNRASDDGDAPSDWRTEGLVLHQRNGNNSQSPSSSSSSKQPSLKNIDLNDQPSFANESSGHPFLSKLSQSFLNAPCVKRSDESVISIMGMKVEVNRKDFVPQPLPLLNGRSPEPDVNLAKSGGLLGMGSAVPFTHSPLYGYNGLASGATMAFSSAIYGPSGPIPYMLDSRGAPVAPQVMGSASALPPVFSHTPFMMSMSGTPVSKGAVPSQNSFDLNSGMILDGGNRDTGGLRQLLNPGQTRLMDDHLKSNSSASTSSGGGLKRREPESGWEPYPFKHNPSPWK</sequence>
<dbReference type="PANTHER" id="PTHR47292">
    <property type="entry name" value="TRANSCRIPTION ELONGATION FACTOR (TFIIS) FAMILY PROTEIN-RELATED"/>
    <property type="match status" value="1"/>
</dbReference>
<evidence type="ECO:0000256" key="1">
    <source>
        <dbReference type="SAM" id="MobiDB-lite"/>
    </source>
</evidence>
<feature type="region of interest" description="Disordered" evidence="1">
    <location>
        <begin position="388"/>
        <end position="417"/>
    </location>
</feature>
<gene>
    <name evidence="2" type="ORF">ACH5RR_035254</name>
</gene>